<gene>
    <name evidence="1" type="ORF">LOK49_LG02G03022</name>
</gene>
<organism evidence="1 2">
    <name type="scientific">Camellia lanceoleosa</name>
    <dbReference type="NCBI Taxonomy" id="1840588"/>
    <lineage>
        <taxon>Eukaryota</taxon>
        <taxon>Viridiplantae</taxon>
        <taxon>Streptophyta</taxon>
        <taxon>Embryophyta</taxon>
        <taxon>Tracheophyta</taxon>
        <taxon>Spermatophyta</taxon>
        <taxon>Magnoliopsida</taxon>
        <taxon>eudicotyledons</taxon>
        <taxon>Gunneridae</taxon>
        <taxon>Pentapetalae</taxon>
        <taxon>asterids</taxon>
        <taxon>Ericales</taxon>
        <taxon>Theaceae</taxon>
        <taxon>Camellia</taxon>
    </lineage>
</organism>
<dbReference type="Proteomes" id="UP001060215">
    <property type="component" value="Chromosome 3"/>
</dbReference>
<keyword evidence="2" id="KW-1185">Reference proteome</keyword>
<evidence type="ECO:0000313" key="2">
    <source>
        <dbReference type="Proteomes" id="UP001060215"/>
    </source>
</evidence>
<proteinExistence type="predicted"/>
<sequence>MLSICNRCRLGPNVNMGAIVERKQGFVSHRLYKENGGKKSVIYMQFE</sequence>
<reference evidence="1 2" key="1">
    <citation type="journal article" date="2022" name="Plant J.">
        <title>Chromosome-level genome of Camellia lanceoleosa provides a valuable resource for understanding genome evolution and self-incompatibility.</title>
        <authorList>
            <person name="Gong W."/>
            <person name="Xiao S."/>
            <person name="Wang L."/>
            <person name="Liao Z."/>
            <person name="Chang Y."/>
            <person name="Mo W."/>
            <person name="Hu G."/>
            <person name="Li W."/>
            <person name="Zhao G."/>
            <person name="Zhu H."/>
            <person name="Hu X."/>
            <person name="Ji K."/>
            <person name="Xiang X."/>
            <person name="Song Q."/>
            <person name="Yuan D."/>
            <person name="Jin S."/>
            <person name="Zhang L."/>
        </authorList>
    </citation>
    <scope>NUCLEOTIDE SEQUENCE [LARGE SCALE GENOMIC DNA]</scope>
    <source>
        <strain evidence="1">SQ_2022a</strain>
    </source>
</reference>
<evidence type="ECO:0000313" key="1">
    <source>
        <dbReference type="EMBL" id="KAI8028593.1"/>
    </source>
</evidence>
<name>A0ACC0ISB2_9ERIC</name>
<accession>A0ACC0ISB2</accession>
<dbReference type="EMBL" id="CM045760">
    <property type="protein sequence ID" value="KAI8028593.1"/>
    <property type="molecule type" value="Genomic_DNA"/>
</dbReference>
<protein>
    <submittedName>
        <fullName evidence="1">Uncharacterized protein</fullName>
    </submittedName>
</protein>
<comment type="caution">
    <text evidence="1">The sequence shown here is derived from an EMBL/GenBank/DDBJ whole genome shotgun (WGS) entry which is preliminary data.</text>
</comment>